<evidence type="ECO:0000256" key="1">
    <source>
        <dbReference type="SAM" id="MobiDB-lite"/>
    </source>
</evidence>
<dbReference type="AlphaFoldDB" id="A0A1Q9EZ89"/>
<gene>
    <name evidence="3" type="ORF">AK812_SmicGene3223</name>
</gene>
<dbReference type="Proteomes" id="UP000186817">
    <property type="component" value="Unassembled WGS sequence"/>
</dbReference>
<accession>A0A1Q9EZ89</accession>
<feature type="compositionally biased region" description="Low complexity" evidence="1">
    <location>
        <begin position="148"/>
        <end position="158"/>
    </location>
</feature>
<evidence type="ECO:0000313" key="4">
    <source>
        <dbReference type="Proteomes" id="UP000186817"/>
    </source>
</evidence>
<evidence type="ECO:0000256" key="2">
    <source>
        <dbReference type="SAM" id="SignalP"/>
    </source>
</evidence>
<feature type="compositionally biased region" description="Basic and acidic residues" evidence="1">
    <location>
        <begin position="133"/>
        <end position="142"/>
    </location>
</feature>
<sequence length="236" mass="25943">MWMLPWFRGLQIYLILFHHLGTAEFWRPNSCKQDLALCPQWTLFENCEHKRAASNYTEVPVECVPELVQRTIAPTGTILQYPNLVTIPDKEMEQDPTAPGTPNQDPPTRERKSDMGKSMQGPASPPRWSAKQPDTKQIDTAKHTKPVSSTSPSTTAATGDRAPSVTPPSCLQEVQNVRKTTKNFAAKTSRLLDGIQDHGPALSAVKMHVGAIKVEIGTLRKDFAGSAKDAKDLSAG</sequence>
<evidence type="ECO:0000313" key="3">
    <source>
        <dbReference type="EMBL" id="OLQ12729.1"/>
    </source>
</evidence>
<feature type="chain" id="PRO_5043433546" evidence="2">
    <location>
        <begin position="26"/>
        <end position="236"/>
    </location>
</feature>
<feature type="signal peptide" evidence="2">
    <location>
        <begin position="1"/>
        <end position="25"/>
    </location>
</feature>
<protein>
    <submittedName>
        <fullName evidence="3">Uncharacterized protein</fullName>
    </submittedName>
</protein>
<comment type="caution">
    <text evidence="3">The sequence shown here is derived from an EMBL/GenBank/DDBJ whole genome shotgun (WGS) entry which is preliminary data.</text>
</comment>
<reference evidence="3 4" key="1">
    <citation type="submission" date="2016-02" db="EMBL/GenBank/DDBJ databases">
        <title>Genome analysis of coral dinoflagellate symbionts highlights evolutionary adaptations to a symbiotic lifestyle.</title>
        <authorList>
            <person name="Aranda M."/>
            <person name="Li Y."/>
            <person name="Liew Y.J."/>
            <person name="Baumgarten S."/>
            <person name="Simakov O."/>
            <person name="Wilson M."/>
            <person name="Piel J."/>
            <person name="Ashoor H."/>
            <person name="Bougouffa S."/>
            <person name="Bajic V.B."/>
            <person name="Ryu T."/>
            <person name="Ravasi T."/>
            <person name="Bayer T."/>
            <person name="Micklem G."/>
            <person name="Kim H."/>
            <person name="Bhak J."/>
            <person name="Lajeunesse T.C."/>
            <person name="Voolstra C.R."/>
        </authorList>
    </citation>
    <scope>NUCLEOTIDE SEQUENCE [LARGE SCALE GENOMIC DNA]</scope>
    <source>
        <strain evidence="3 4">CCMP2467</strain>
    </source>
</reference>
<proteinExistence type="predicted"/>
<dbReference type="OrthoDB" id="10273125at2759"/>
<name>A0A1Q9EZ89_SYMMI</name>
<dbReference type="EMBL" id="LSRX01000038">
    <property type="protein sequence ID" value="OLQ12729.1"/>
    <property type="molecule type" value="Genomic_DNA"/>
</dbReference>
<feature type="region of interest" description="Disordered" evidence="1">
    <location>
        <begin position="90"/>
        <end position="169"/>
    </location>
</feature>
<keyword evidence="2" id="KW-0732">Signal</keyword>
<organism evidence="3 4">
    <name type="scientific">Symbiodinium microadriaticum</name>
    <name type="common">Dinoflagellate</name>
    <name type="synonym">Zooxanthella microadriatica</name>
    <dbReference type="NCBI Taxonomy" id="2951"/>
    <lineage>
        <taxon>Eukaryota</taxon>
        <taxon>Sar</taxon>
        <taxon>Alveolata</taxon>
        <taxon>Dinophyceae</taxon>
        <taxon>Suessiales</taxon>
        <taxon>Symbiodiniaceae</taxon>
        <taxon>Symbiodinium</taxon>
    </lineage>
</organism>
<keyword evidence="4" id="KW-1185">Reference proteome</keyword>